<keyword evidence="7" id="KW-0288">FMN</keyword>
<evidence type="ECO:0000256" key="12">
    <source>
        <dbReference type="ARBA" id="ARBA00049401"/>
    </source>
</evidence>
<comment type="cofactor">
    <cofactor evidence="1">
        <name>FMN</name>
        <dbReference type="ChEBI" id="CHEBI:58210"/>
    </cofactor>
</comment>
<dbReference type="PANTHER" id="PTHR42747:SF3">
    <property type="entry name" value="NITRONATE MONOOXYGENASE-RELATED"/>
    <property type="match status" value="1"/>
</dbReference>
<keyword evidence="15" id="KW-1185">Reference proteome</keyword>
<dbReference type="GO" id="GO:0009636">
    <property type="term" value="P:response to toxic substance"/>
    <property type="evidence" value="ECO:0007669"/>
    <property type="project" value="UniProtKB-KW"/>
</dbReference>
<keyword evidence="10 14" id="KW-0503">Monooxygenase</keyword>
<evidence type="ECO:0000256" key="1">
    <source>
        <dbReference type="ARBA" id="ARBA00001917"/>
    </source>
</evidence>
<evidence type="ECO:0000256" key="4">
    <source>
        <dbReference type="ARBA" id="ARBA00013457"/>
    </source>
</evidence>
<accession>A0A4R8UHP6</accession>
<reference evidence="14 15" key="1">
    <citation type="submission" date="2019-03" db="EMBL/GenBank/DDBJ databases">
        <title>Genomics of glacier-inhabiting Cryobacterium strains.</title>
        <authorList>
            <person name="Liu Q."/>
            <person name="Xin Y.-H."/>
        </authorList>
    </citation>
    <scope>NUCLEOTIDE SEQUENCE [LARGE SCALE GENOMIC DNA]</scope>
    <source>
        <strain evidence="14 15">Sr47</strain>
    </source>
</reference>
<dbReference type="GO" id="GO:0000166">
    <property type="term" value="F:nucleotide binding"/>
    <property type="evidence" value="ECO:0007669"/>
    <property type="project" value="UniProtKB-KW"/>
</dbReference>
<protein>
    <recommendedName>
        <fullName evidence="4">Probable nitronate monooxygenase</fullName>
    </recommendedName>
    <alternativeName>
        <fullName evidence="11">Propionate 3-nitronate monooxygenase</fullName>
    </alternativeName>
</protein>
<dbReference type="CDD" id="cd04730">
    <property type="entry name" value="NPD_like"/>
    <property type="match status" value="1"/>
</dbReference>
<dbReference type="EMBL" id="SOEZ01000029">
    <property type="protein sequence ID" value="TFB53095.1"/>
    <property type="molecule type" value="Genomic_DNA"/>
</dbReference>
<gene>
    <name evidence="14" type="ORF">E3O23_05550</name>
</gene>
<dbReference type="Pfam" id="PF03060">
    <property type="entry name" value="NMO"/>
    <property type="match status" value="1"/>
</dbReference>
<sequence>MGSNRIGSDATQGSRTGGDATHSRTPAGATPPPWRQTPLTNLLGIDLPIVQGAFGGLPSVPLAAAVSNAGGLGSVGLYGCEPERIRELAGRLRALTDRPFALNLWLEFEGNSDLRPTEDEFASWLEPLVPYFAELGVALPSRPERFLPGFEEQFEELLRARPAVASFVFGIPPASVLERCRASGIRTVGTATTVDEAVALDEAGVDAIVATGFEAGGHRVSFLRPAEDSLTGLFALVPQVVDAVRVPVIAAGGIADGRGIAAALALGAAAAQLGTAFLGTDESTASAGHKALLRHDDARHTTLTRVFSGRLARGISNRMLRELTTDSRTAPFPAQNWLTGRLKPAAAAQGNTDLVSLWAGQAAPLGRGGPTADLVAALATETDGLAGRGR</sequence>
<keyword evidence="5" id="KW-0216">Detoxification</keyword>
<dbReference type="OrthoDB" id="9778912at2"/>
<evidence type="ECO:0000256" key="2">
    <source>
        <dbReference type="ARBA" id="ARBA00003535"/>
    </source>
</evidence>
<dbReference type="InterPro" id="IPR013785">
    <property type="entry name" value="Aldolase_TIM"/>
</dbReference>
<keyword evidence="9" id="KW-0560">Oxidoreductase</keyword>
<dbReference type="Gene3D" id="3.20.20.70">
    <property type="entry name" value="Aldolase class I"/>
    <property type="match status" value="1"/>
</dbReference>
<feature type="compositionally biased region" description="Polar residues" evidence="13">
    <location>
        <begin position="1"/>
        <end position="14"/>
    </location>
</feature>
<dbReference type="PANTHER" id="PTHR42747">
    <property type="entry name" value="NITRONATE MONOOXYGENASE-RELATED"/>
    <property type="match status" value="1"/>
</dbReference>
<evidence type="ECO:0000256" key="10">
    <source>
        <dbReference type="ARBA" id="ARBA00023033"/>
    </source>
</evidence>
<evidence type="ECO:0000256" key="8">
    <source>
        <dbReference type="ARBA" id="ARBA00022741"/>
    </source>
</evidence>
<evidence type="ECO:0000256" key="11">
    <source>
        <dbReference type="ARBA" id="ARBA00031155"/>
    </source>
</evidence>
<evidence type="ECO:0000256" key="3">
    <source>
        <dbReference type="ARBA" id="ARBA00009881"/>
    </source>
</evidence>
<evidence type="ECO:0000256" key="6">
    <source>
        <dbReference type="ARBA" id="ARBA00022630"/>
    </source>
</evidence>
<evidence type="ECO:0000313" key="14">
    <source>
        <dbReference type="EMBL" id="TFB53095.1"/>
    </source>
</evidence>
<feature type="region of interest" description="Disordered" evidence="13">
    <location>
        <begin position="1"/>
        <end position="37"/>
    </location>
</feature>
<dbReference type="RefSeq" id="WP_134488967.1">
    <property type="nucleotide sequence ID" value="NZ_SOEZ01000029.1"/>
</dbReference>
<comment type="catalytic activity">
    <reaction evidence="12">
        <text>3 propionate 3-nitronate + 3 O2 + H2O = 3 3-oxopropanoate + 2 nitrate + nitrite + H2O2 + 3 H(+)</text>
        <dbReference type="Rhea" id="RHEA:57332"/>
        <dbReference type="ChEBI" id="CHEBI:15377"/>
        <dbReference type="ChEBI" id="CHEBI:15378"/>
        <dbReference type="ChEBI" id="CHEBI:15379"/>
        <dbReference type="ChEBI" id="CHEBI:16240"/>
        <dbReference type="ChEBI" id="CHEBI:16301"/>
        <dbReference type="ChEBI" id="CHEBI:17632"/>
        <dbReference type="ChEBI" id="CHEBI:33190"/>
        <dbReference type="ChEBI" id="CHEBI:136067"/>
    </reaction>
</comment>
<dbReference type="FunFam" id="3.20.20.70:FF:000154">
    <property type="entry name" value="Probable nitronate monooxygenase"/>
    <property type="match status" value="1"/>
</dbReference>
<name>A0A4R8UHP6_9MICO</name>
<dbReference type="GO" id="GO:0018580">
    <property type="term" value="F:nitronate monooxygenase activity"/>
    <property type="evidence" value="ECO:0007669"/>
    <property type="project" value="InterPro"/>
</dbReference>
<keyword evidence="8" id="KW-0547">Nucleotide-binding</keyword>
<comment type="caution">
    <text evidence="14">The sequence shown here is derived from an EMBL/GenBank/DDBJ whole genome shotgun (WGS) entry which is preliminary data.</text>
</comment>
<evidence type="ECO:0000256" key="13">
    <source>
        <dbReference type="SAM" id="MobiDB-lite"/>
    </source>
</evidence>
<comment type="similarity">
    <text evidence="3">Belongs to the nitronate monooxygenase family. NMO class I subfamily.</text>
</comment>
<dbReference type="Proteomes" id="UP000297866">
    <property type="component" value="Unassembled WGS sequence"/>
</dbReference>
<proteinExistence type="inferred from homology"/>
<organism evidence="14 15">
    <name type="scientific">Cryobacterium tagatosivorans</name>
    <dbReference type="NCBI Taxonomy" id="1259199"/>
    <lineage>
        <taxon>Bacteria</taxon>
        <taxon>Bacillati</taxon>
        <taxon>Actinomycetota</taxon>
        <taxon>Actinomycetes</taxon>
        <taxon>Micrococcales</taxon>
        <taxon>Microbacteriaceae</taxon>
        <taxon>Cryobacterium</taxon>
    </lineage>
</organism>
<dbReference type="InterPro" id="IPR004136">
    <property type="entry name" value="NMO"/>
</dbReference>
<evidence type="ECO:0000256" key="5">
    <source>
        <dbReference type="ARBA" id="ARBA00022575"/>
    </source>
</evidence>
<keyword evidence="6" id="KW-0285">Flavoprotein</keyword>
<dbReference type="AlphaFoldDB" id="A0A4R8UHP6"/>
<evidence type="ECO:0000256" key="7">
    <source>
        <dbReference type="ARBA" id="ARBA00022643"/>
    </source>
</evidence>
<comment type="function">
    <text evidence="2">Nitronate monooxygenase that uses molecular oxygen to catalyze the oxidative denitrification of alkyl nitronates. Acts on propionate 3-nitronate (P3N), the presumed physiological substrate. Probably functions in the detoxification of P3N, a metabolic poison produced by plants and fungi as a defense mechanism.</text>
</comment>
<dbReference type="SUPFAM" id="SSF51412">
    <property type="entry name" value="Inosine monophosphate dehydrogenase (IMPDH)"/>
    <property type="match status" value="1"/>
</dbReference>
<evidence type="ECO:0000313" key="15">
    <source>
        <dbReference type="Proteomes" id="UP000297866"/>
    </source>
</evidence>
<evidence type="ECO:0000256" key="9">
    <source>
        <dbReference type="ARBA" id="ARBA00023002"/>
    </source>
</evidence>